<evidence type="ECO:0000313" key="4">
    <source>
        <dbReference type="Proteomes" id="UP000475862"/>
    </source>
</evidence>
<dbReference type="PROSITE" id="PS50835">
    <property type="entry name" value="IG_LIKE"/>
    <property type="match status" value="1"/>
</dbReference>
<dbReference type="GO" id="GO:0032589">
    <property type="term" value="C:neuron projection membrane"/>
    <property type="evidence" value="ECO:0007669"/>
    <property type="project" value="TreeGrafter"/>
</dbReference>
<dbReference type="InterPro" id="IPR036179">
    <property type="entry name" value="Ig-like_dom_sf"/>
</dbReference>
<gene>
    <name evidence="3" type="ORF">AGLY_004376</name>
</gene>
<proteinExistence type="predicted"/>
<dbReference type="PANTHER" id="PTHR23279:SF45">
    <property type="entry name" value="DEFECTIVE PROBOSCIS EXTENSION RESPONSE 12, ISOFORM C"/>
    <property type="match status" value="1"/>
</dbReference>
<dbReference type="SUPFAM" id="SSF48726">
    <property type="entry name" value="Immunoglobulin"/>
    <property type="match status" value="1"/>
</dbReference>
<dbReference type="InterPro" id="IPR013098">
    <property type="entry name" value="Ig_I-set"/>
</dbReference>
<evidence type="ECO:0000256" key="1">
    <source>
        <dbReference type="SAM" id="MobiDB-lite"/>
    </source>
</evidence>
<dbReference type="Pfam" id="PF07679">
    <property type="entry name" value="I-set"/>
    <property type="match status" value="1"/>
</dbReference>
<evidence type="ECO:0000313" key="3">
    <source>
        <dbReference type="EMBL" id="KAE9541131.1"/>
    </source>
</evidence>
<dbReference type="EMBL" id="VYZN01000013">
    <property type="protein sequence ID" value="KAE9541131.1"/>
    <property type="molecule type" value="Genomic_DNA"/>
</dbReference>
<dbReference type="GO" id="GO:0050808">
    <property type="term" value="P:synapse organization"/>
    <property type="evidence" value="ECO:0007669"/>
    <property type="project" value="TreeGrafter"/>
</dbReference>
<dbReference type="InterPro" id="IPR007110">
    <property type="entry name" value="Ig-like_dom"/>
</dbReference>
<keyword evidence="4" id="KW-1185">Reference proteome</keyword>
<accession>A0A6G0TYT5</accession>
<name>A0A6G0TYT5_APHGL</name>
<dbReference type="InterPro" id="IPR013783">
    <property type="entry name" value="Ig-like_fold"/>
</dbReference>
<feature type="region of interest" description="Disordered" evidence="1">
    <location>
        <begin position="1"/>
        <end position="58"/>
    </location>
</feature>
<protein>
    <recommendedName>
        <fullName evidence="2">Ig-like domain-containing protein</fullName>
    </recommendedName>
</protein>
<organism evidence="3 4">
    <name type="scientific">Aphis glycines</name>
    <name type="common">Soybean aphid</name>
    <dbReference type="NCBI Taxonomy" id="307491"/>
    <lineage>
        <taxon>Eukaryota</taxon>
        <taxon>Metazoa</taxon>
        <taxon>Ecdysozoa</taxon>
        <taxon>Arthropoda</taxon>
        <taxon>Hexapoda</taxon>
        <taxon>Insecta</taxon>
        <taxon>Pterygota</taxon>
        <taxon>Neoptera</taxon>
        <taxon>Paraneoptera</taxon>
        <taxon>Hemiptera</taxon>
        <taxon>Sternorrhyncha</taxon>
        <taxon>Aphidomorpha</taxon>
        <taxon>Aphidoidea</taxon>
        <taxon>Aphididae</taxon>
        <taxon>Aphidini</taxon>
        <taxon>Aphis</taxon>
        <taxon>Aphis</taxon>
    </lineage>
</organism>
<dbReference type="AlphaFoldDB" id="A0A6G0TYT5"/>
<dbReference type="PANTHER" id="PTHR23279">
    <property type="entry name" value="DEFECTIVE PROBOSCIS EXTENSION RESPONSE DPR -RELATED"/>
    <property type="match status" value="1"/>
</dbReference>
<dbReference type="OrthoDB" id="190835at2759"/>
<feature type="compositionally biased region" description="Basic residues" evidence="1">
    <location>
        <begin position="37"/>
        <end position="46"/>
    </location>
</feature>
<dbReference type="SMART" id="SM00409">
    <property type="entry name" value="IG"/>
    <property type="match status" value="1"/>
</dbReference>
<evidence type="ECO:0000259" key="2">
    <source>
        <dbReference type="PROSITE" id="PS50835"/>
    </source>
</evidence>
<dbReference type="InterPro" id="IPR037448">
    <property type="entry name" value="Zig-8"/>
</dbReference>
<dbReference type="Gene3D" id="2.60.40.10">
    <property type="entry name" value="Immunoglobulins"/>
    <property type="match status" value="1"/>
</dbReference>
<dbReference type="Proteomes" id="UP000475862">
    <property type="component" value="Unassembled WGS sequence"/>
</dbReference>
<feature type="domain" description="Ig-like" evidence="2">
    <location>
        <begin position="55"/>
        <end position="141"/>
    </location>
</feature>
<sequence>MMSYEANSRKSMSHGTETVLDPELVQPTTSSVPKIKTPSHTRRRNSTKTQQPISPPIFEGPAISNVTARLGESTFLYCTVQNLKQRPVSWVRRRDWHILSSGVFMYTNDDRFHVMHADNADNWDLQIKYVQKRDAGSYECQTLLKNIYGTLPNFWVFISLKHKPSFSPPNEKYILN</sequence>
<dbReference type="InterPro" id="IPR003599">
    <property type="entry name" value="Ig_sub"/>
</dbReference>
<reference evidence="3 4" key="1">
    <citation type="submission" date="2019-08" db="EMBL/GenBank/DDBJ databases">
        <title>The genome of the soybean aphid Biotype 1, its phylome, world population structure and adaptation to the North American continent.</title>
        <authorList>
            <person name="Giordano R."/>
            <person name="Donthu R.K."/>
            <person name="Hernandez A.G."/>
            <person name="Wright C.L."/>
            <person name="Zimin A.V."/>
        </authorList>
    </citation>
    <scope>NUCLEOTIDE SEQUENCE [LARGE SCALE GENOMIC DNA]</scope>
    <source>
        <tissue evidence="3">Whole aphids</tissue>
    </source>
</reference>
<feature type="compositionally biased region" description="Polar residues" evidence="1">
    <location>
        <begin position="1"/>
        <end position="16"/>
    </location>
</feature>
<comment type="caution">
    <text evidence="3">The sequence shown here is derived from an EMBL/GenBank/DDBJ whole genome shotgun (WGS) entry which is preliminary data.</text>
</comment>